<reference evidence="1 2" key="1">
    <citation type="submission" date="2013-07" db="EMBL/GenBank/DDBJ databases">
        <title>Isolation of Lactococcus garvieae strain TRF1 from the fecal material of a timber rattlesnake.</title>
        <authorList>
            <person name="McLaughlin R.W."/>
            <person name="Cochran P.A."/>
            <person name="Dowd S.E."/>
        </authorList>
    </citation>
    <scope>NUCLEOTIDE SEQUENCE [LARGE SCALE GENOMIC DNA]</scope>
    <source>
        <strain evidence="1 2">TRF1</strain>
    </source>
</reference>
<name>V8AR37_9LACT</name>
<dbReference type="AlphaFoldDB" id="V8AR37"/>
<dbReference type="PANTHER" id="PTHR13318">
    <property type="entry name" value="PARTNER OF PAIRED, ISOFORM B-RELATED"/>
    <property type="match status" value="1"/>
</dbReference>
<evidence type="ECO:0000313" key="2">
    <source>
        <dbReference type="Proteomes" id="UP000018692"/>
    </source>
</evidence>
<dbReference type="PANTHER" id="PTHR13318:SF95">
    <property type="entry name" value="F-BOX PROTEIN YLR352W"/>
    <property type="match status" value="1"/>
</dbReference>
<accession>V8AR37</accession>
<dbReference type="Gene3D" id="3.80.10.10">
    <property type="entry name" value="Ribonuclease Inhibitor"/>
    <property type="match status" value="2"/>
</dbReference>
<evidence type="ECO:0008006" key="3">
    <source>
        <dbReference type="Google" id="ProtNLM"/>
    </source>
</evidence>
<dbReference type="NCBIfam" id="TIGR02167">
    <property type="entry name" value="Liste_lipo_26"/>
    <property type="match status" value="9"/>
</dbReference>
<dbReference type="GO" id="GO:0019005">
    <property type="term" value="C:SCF ubiquitin ligase complex"/>
    <property type="evidence" value="ECO:0007669"/>
    <property type="project" value="TreeGrafter"/>
</dbReference>
<proteinExistence type="predicted"/>
<comment type="caution">
    <text evidence="1">The sequence shown here is derived from an EMBL/GenBank/DDBJ whole genome shotgun (WGS) entry which is preliminary data.</text>
</comment>
<dbReference type="PATRIC" id="fig|1380772.3.peg.1344"/>
<dbReference type="InterPro" id="IPR032675">
    <property type="entry name" value="LRR_dom_sf"/>
</dbReference>
<organism evidence="1 2">
    <name type="scientific">Lactococcus garvieae TRF1</name>
    <dbReference type="NCBI Taxonomy" id="1380772"/>
    <lineage>
        <taxon>Bacteria</taxon>
        <taxon>Bacillati</taxon>
        <taxon>Bacillota</taxon>
        <taxon>Bacilli</taxon>
        <taxon>Lactobacillales</taxon>
        <taxon>Streptococcaceae</taxon>
        <taxon>Lactococcus</taxon>
    </lineage>
</organism>
<dbReference type="SUPFAM" id="SSF52058">
    <property type="entry name" value="L domain-like"/>
    <property type="match status" value="1"/>
</dbReference>
<dbReference type="EMBL" id="AVFE01000022">
    <property type="protein sequence ID" value="ETD04621.1"/>
    <property type="molecule type" value="Genomic_DNA"/>
</dbReference>
<dbReference type="InterPro" id="IPR011889">
    <property type="entry name" value="Liste_lipo_26"/>
</dbReference>
<evidence type="ECO:0000313" key="1">
    <source>
        <dbReference type="EMBL" id="ETD04621.1"/>
    </source>
</evidence>
<dbReference type="InterPro" id="IPR005046">
    <property type="entry name" value="DUF285"/>
</dbReference>
<protein>
    <recommendedName>
        <fullName evidence="3">BspA family leucine-rich repeat surface protein</fullName>
    </recommendedName>
</protein>
<dbReference type="Pfam" id="PF03382">
    <property type="entry name" value="DUF285"/>
    <property type="match status" value="3"/>
</dbReference>
<sequence>MTRKNFLRLVAIAYLFINHNSSPVQVIAEELLNENEVNNVKYIKDNENKASNNSDLKTFESSKSNKELDSIESAIPEEVNSESTTEGYQEGLWGTVPWAFDEATNTITLGTGEGGIGLAGVPWRSAQYSKIVQKIIFTGPIIIHQGANLFYNLPNLEEIEHISQLDISKVNSLAHMFQADKKLERLDLSSWDVSHITDISYMFSDTYNLNNLNIDHWNTSKVKSMYGTFWGAKSLTNLNINNWDTSNVTDMQSLFEGTHNLINLNISNWNTSKVVNMSKMFNSMGSLKTLDISNFDTSSVENMNYMFSSTSNLNTLTLGDKFKFSKNSSLDVPAPLNIGDKITGNWTRQDGKSKGYSPTDFMANYGSGDLTAGTYVAEISEAEKKLLWGTAPWSFDTDTGVLSVEEGQLSAFNATENPAPWNRKDEDVILADNIKEIVFTGKVIAPNNSKQLFADLENLLTFTNLQNLNTSNVVDMTSMFVNTHNLTSLNLNQFNTSNVTSMANMFAGANSLNSLDLSNFNTDKVADMTQMFAQAKNLTSLDLSSFNTKNVKDMSFMFNGDIKLEKLNLSSFDTSNVVDMMSMFYRTTLNYLTLGKDFRFKGSASLGVPGKLHEEDKITEKWIREDGKSKGYLPKDFMENYGQGDLTSGTYVAQMSHFGFKEVPEKMSFMDTKISNRTILTQRQDSQWKMIIEDTRRGTYNWHVTAKMEEGFKDSKGNILGSDLLLFRKNGQDDQWINSTSETVIYEGKSGTDEHDISWSENEGPLIQTAPGTVKVGQYKGTITWSLVDAP</sequence>
<gene>
    <name evidence="1" type="ORF">N568_0106930</name>
</gene>
<dbReference type="GO" id="GO:0031146">
    <property type="term" value="P:SCF-dependent proteasomal ubiquitin-dependent protein catabolic process"/>
    <property type="evidence" value="ECO:0007669"/>
    <property type="project" value="TreeGrafter"/>
</dbReference>
<dbReference type="Proteomes" id="UP000018692">
    <property type="component" value="Unassembled WGS sequence"/>
</dbReference>
<dbReference type="SUPFAM" id="SSF52047">
    <property type="entry name" value="RNI-like"/>
    <property type="match status" value="1"/>
</dbReference>